<evidence type="ECO:0000313" key="2">
    <source>
        <dbReference type="EMBL" id="OCT97844.1"/>
    </source>
</evidence>
<dbReference type="Proteomes" id="UP000694892">
    <property type="component" value="Chromosome 1S"/>
</dbReference>
<feature type="region of interest" description="Disordered" evidence="1">
    <location>
        <begin position="21"/>
        <end position="44"/>
    </location>
</feature>
<proteinExistence type="predicted"/>
<name>A0A974DTG5_XENLA</name>
<organism evidence="2 3">
    <name type="scientific">Xenopus laevis</name>
    <name type="common">African clawed frog</name>
    <dbReference type="NCBI Taxonomy" id="8355"/>
    <lineage>
        <taxon>Eukaryota</taxon>
        <taxon>Metazoa</taxon>
        <taxon>Chordata</taxon>
        <taxon>Craniata</taxon>
        <taxon>Vertebrata</taxon>
        <taxon>Euteleostomi</taxon>
        <taxon>Amphibia</taxon>
        <taxon>Batrachia</taxon>
        <taxon>Anura</taxon>
        <taxon>Pipoidea</taxon>
        <taxon>Pipidae</taxon>
        <taxon>Xenopodinae</taxon>
        <taxon>Xenopus</taxon>
        <taxon>Xenopus</taxon>
    </lineage>
</organism>
<sequence>MGNVEDQQKTHVIKFKSLSDVPKSVARRSPQSVSSKPLPNETPKEYVERTSGGYYVYPFVDKVAGWTEGMEDDSPFLRVGSFSEYHINMLKGLCLGDTKVWEEYDHDPQWDMKYMQICVKVWVQLAPNYVGSSAPPEKKSLKAPNTQRKHIKPTPYAPFYPALDTTFTEEETILAAFRSAFRNPSPRPPTGADDLPKLEDSDPSKDGKPSPETPPHPHREIKPVTKYQAPFMTVGNQMVMKYLDATVLNAILANCPNPAAVNYLKRMPKGSALTVEDVRLILEASVGNNPNSGFNYGNVKSLDISHTNLEANAYPLRTQAALDECGLKSSQSLHGDRKSLPLATACKQKTGETVSEFIIKFRKNWQEEVGLTMTGDLGIVFVQTAMAGLLPETQRTAKQIVDDWISKEPREFENALISKDSTGSKV</sequence>
<protein>
    <submittedName>
        <fullName evidence="2">Uncharacterized protein</fullName>
    </submittedName>
</protein>
<evidence type="ECO:0000313" key="3">
    <source>
        <dbReference type="Proteomes" id="UP000694892"/>
    </source>
</evidence>
<accession>A0A974DTG5</accession>
<reference evidence="3" key="1">
    <citation type="journal article" date="2016" name="Nature">
        <title>Genome evolution in the allotetraploid frog Xenopus laevis.</title>
        <authorList>
            <person name="Session A.M."/>
            <person name="Uno Y."/>
            <person name="Kwon T."/>
            <person name="Chapman J.A."/>
            <person name="Toyoda A."/>
            <person name="Takahashi S."/>
            <person name="Fukui A."/>
            <person name="Hikosaka A."/>
            <person name="Suzuki A."/>
            <person name="Kondo M."/>
            <person name="van Heeringen S.J."/>
            <person name="Quigley I."/>
            <person name="Heinz S."/>
            <person name="Ogino H."/>
            <person name="Ochi H."/>
            <person name="Hellsten U."/>
            <person name="Lyons J.B."/>
            <person name="Simakov O."/>
            <person name="Putnam N."/>
            <person name="Stites J."/>
            <person name="Kuroki Y."/>
            <person name="Tanaka T."/>
            <person name="Michiue T."/>
            <person name="Watanabe M."/>
            <person name="Bogdanovic O."/>
            <person name="Lister R."/>
            <person name="Georgiou G."/>
            <person name="Paranjpe S.S."/>
            <person name="van Kruijsbergen I."/>
            <person name="Shu S."/>
            <person name="Carlson J."/>
            <person name="Kinoshita T."/>
            <person name="Ohta Y."/>
            <person name="Mawaribuchi S."/>
            <person name="Jenkins J."/>
            <person name="Grimwood J."/>
            <person name="Schmutz J."/>
            <person name="Mitros T."/>
            <person name="Mozaffari S.V."/>
            <person name="Suzuki Y."/>
            <person name="Haramoto Y."/>
            <person name="Yamamoto T.S."/>
            <person name="Takagi C."/>
            <person name="Heald R."/>
            <person name="Miller K."/>
            <person name="Haudenschild C."/>
            <person name="Kitzman J."/>
            <person name="Nakayama T."/>
            <person name="Izutsu Y."/>
            <person name="Robert J."/>
            <person name="Fortriede J."/>
            <person name="Burns K."/>
            <person name="Lotay V."/>
            <person name="Karimi K."/>
            <person name="Yasuoka Y."/>
            <person name="Dichmann D.S."/>
            <person name="Flajnik M.F."/>
            <person name="Houston D.W."/>
            <person name="Shendure J."/>
            <person name="DuPasquier L."/>
            <person name="Vize P.D."/>
            <person name="Zorn A.M."/>
            <person name="Ito M."/>
            <person name="Marcotte E.M."/>
            <person name="Wallingford J.B."/>
            <person name="Ito Y."/>
            <person name="Asashima M."/>
            <person name="Ueno N."/>
            <person name="Matsuda Y."/>
            <person name="Veenstra G.J."/>
            <person name="Fujiyama A."/>
            <person name="Harland R.M."/>
            <person name="Taira M."/>
            <person name="Rokhsar D.S."/>
        </authorList>
    </citation>
    <scope>NUCLEOTIDE SEQUENCE [LARGE SCALE GENOMIC DNA]</scope>
    <source>
        <strain evidence="3">J</strain>
    </source>
</reference>
<dbReference type="EMBL" id="CM004467">
    <property type="protein sequence ID" value="OCT97844.1"/>
    <property type="molecule type" value="Genomic_DNA"/>
</dbReference>
<evidence type="ECO:0000256" key="1">
    <source>
        <dbReference type="SAM" id="MobiDB-lite"/>
    </source>
</evidence>
<feature type="region of interest" description="Disordered" evidence="1">
    <location>
        <begin position="178"/>
        <end position="224"/>
    </location>
</feature>
<feature type="compositionally biased region" description="Basic and acidic residues" evidence="1">
    <location>
        <begin position="194"/>
        <end position="223"/>
    </location>
</feature>
<dbReference type="AlphaFoldDB" id="A0A974DTG5"/>
<gene>
    <name evidence="2" type="ORF">XELAEV_18010076mg</name>
</gene>
<feature type="region of interest" description="Disordered" evidence="1">
    <location>
        <begin position="133"/>
        <end position="154"/>
    </location>
</feature>